<feature type="transmembrane region" description="Helical" evidence="1">
    <location>
        <begin position="193"/>
        <end position="212"/>
    </location>
</feature>
<dbReference type="STRING" id="126156.SAMN05421670_3069"/>
<dbReference type="OrthoDB" id="2974538at2"/>
<protein>
    <recommendedName>
        <fullName evidence="4">O-Antigen ligase</fullName>
    </recommendedName>
</protein>
<feature type="transmembrane region" description="Helical" evidence="1">
    <location>
        <begin position="88"/>
        <end position="107"/>
    </location>
</feature>
<name>A0A1I6A1T4_9BACI</name>
<feature type="transmembrane region" description="Helical" evidence="1">
    <location>
        <begin position="242"/>
        <end position="265"/>
    </location>
</feature>
<feature type="transmembrane region" description="Helical" evidence="1">
    <location>
        <begin position="398"/>
        <end position="416"/>
    </location>
</feature>
<evidence type="ECO:0000256" key="1">
    <source>
        <dbReference type="SAM" id="Phobius"/>
    </source>
</evidence>
<feature type="transmembrane region" description="Helical" evidence="1">
    <location>
        <begin position="165"/>
        <end position="186"/>
    </location>
</feature>
<evidence type="ECO:0000313" key="3">
    <source>
        <dbReference type="Proteomes" id="UP000198734"/>
    </source>
</evidence>
<dbReference type="EMBL" id="FOXU01000006">
    <property type="protein sequence ID" value="SFQ62590.1"/>
    <property type="molecule type" value="Genomic_DNA"/>
</dbReference>
<feature type="transmembrane region" description="Helical" evidence="1">
    <location>
        <begin position="119"/>
        <end position="138"/>
    </location>
</feature>
<evidence type="ECO:0008006" key="4">
    <source>
        <dbReference type="Google" id="ProtNLM"/>
    </source>
</evidence>
<feature type="transmembrane region" description="Helical" evidence="1">
    <location>
        <begin position="372"/>
        <end position="392"/>
    </location>
</feature>
<keyword evidence="1" id="KW-1133">Transmembrane helix</keyword>
<reference evidence="3" key="1">
    <citation type="submission" date="2016-10" db="EMBL/GenBank/DDBJ databases">
        <authorList>
            <person name="Varghese N."/>
            <person name="Submissions S."/>
        </authorList>
    </citation>
    <scope>NUCLEOTIDE SEQUENCE [LARGE SCALE GENOMIC DNA]</scope>
    <source>
        <strain evidence="3">DSM 11706</strain>
    </source>
</reference>
<organism evidence="2 3">
    <name type="scientific">Psychrobacillus psychrotolerans</name>
    <dbReference type="NCBI Taxonomy" id="126156"/>
    <lineage>
        <taxon>Bacteria</taxon>
        <taxon>Bacillati</taxon>
        <taxon>Bacillota</taxon>
        <taxon>Bacilli</taxon>
        <taxon>Bacillales</taxon>
        <taxon>Bacillaceae</taxon>
        <taxon>Psychrobacillus</taxon>
    </lineage>
</organism>
<proteinExistence type="predicted"/>
<dbReference type="Proteomes" id="UP000198734">
    <property type="component" value="Unassembled WGS sequence"/>
</dbReference>
<feature type="transmembrane region" description="Helical" evidence="1">
    <location>
        <begin position="36"/>
        <end position="53"/>
    </location>
</feature>
<feature type="transmembrane region" description="Helical" evidence="1">
    <location>
        <begin position="218"/>
        <end position="235"/>
    </location>
</feature>
<keyword evidence="1" id="KW-0472">Membrane</keyword>
<sequence>MNKIITNKDIGSLLYRVNQIACILMCMWIAIPYFRIRVGVIFLLFTFIIWLITTDLKWLIRQWTLDLVFLLIFFTTLIPYIIVGSLAYGIVNLSIFFVGLFINHYYMYYKEDYRMLGKIAFFSLLFFTVGSLQTYFGLLEYPMASRELAGAVANHPEVGRIYDNLGIGGFGHIYSASFLLVISLYLNFKKNNLLPIKLKVFSIITVVTMFLMILEASYATSLIIVFFGFFMVLIIRNKSILILLITIGFMFFLLFSSILISPFFLKLAEIFSGNAILYVKFIELSNIFKNGAIVGQTGDRIELYLMSFQTFLENPLFGIYGPFGNTANAAIGGHSGWFDLLAYYGVFTAVPLFLILYFNYRKHMKFYRKSNFYSYIIVIYLLFILFGIVNPILTVFEIGFVIFCVVPIIPFMPFAFKNQGIHPKLYQKVRTK</sequence>
<keyword evidence="1" id="KW-0812">Transmembrane</keyword>
<dbReference type="AlphaFoldDB" id="A0A1I6A1T4"/>
<feature type="transmembrane region" description="Helical" evidence="1">
    <location>
        <begin position="65"/>
        <end position="82"/>
    </location>
</feature>
<feature type="transmembrane region" description="Helical" evidence="1">
    <location>
        <begin position="12"/>
        <end position="30"/>
    </location>
</feature>
<evidence type="ECO:0000313" key="2">
    <source>
        <dbReference type="EMBL" id="SFQ62590.1"/>
    </source>
</evidence>
<gene>
    <name evidence="2" type="ORF">SAMN05421670_3069</name>
</gene>
<dbReference type="RefSeq" id="WP_139219925.1">
    <property type="nucleotide sequence ID" value="NZ_FOXU01000006.1"/>
</dbReference>
<feature type="transmembrane region" description="Helical" evidence="1">
    <location>
        <begin position="341"/>
        <end position="360"/>
    </location>
</feature>
<accession>A0A1I6A1T4</accession>
<keyword evidence="3" id="KW-1185">Reference proteome</keyword>